<sequence length="120" mass="13375">MIWGLISIFSILPTLAVTKDLQHDVMRSWKDVRDKHSTYSNFVRSGKLECALIASKVQYGKENLTLLAEGASGFGYLDLSAHPPRVYKVFKQGNLAVEVQEEVEIQSTISNEMSRIGGCL</sequence>
<gene>
    <name evidence="2" type="ORF">Cvel_13386</name>
</gene>
<organism evidence="2">
    <name type="scientific">Chromera velia CCMP2878</name>
    <dbReference type="NCBI Taxonomy" id="1169474"/>
    <lineage>
        <taxon>Eukaryota</taxon>
        <taxon>Sar</taxon>
        <taxon>Alveolata</taxon>
        <taxon>Colpodellida</taxon>
        <taxon>Chromeraceae</taxon>
        <taxon>Chromera</taxon>
    </lineage>
</organism>
<name>A0A0G4IDI7_9ALVE</name>
<keyword evidence="1" id="KW-0732">Signal</keyword>
<protein>
    <recommendedName>
        <fullName evidence="3">Cathepsin propeptide inhibitor domain-containing protein</fullName>
    </recommendedName>
</protein>
<dbReference type="VEuPathDB" id="CryptoDB:Cvel_13386"/>
<proteinExistence type="predicted"/>
<evidence type="ECO:0000313" key="2">
    <source>
        <dbReference type="EMBL" id="CEM55248.1"/>
    </source>
</evidence>
<feature type="chain" id="PRO_5005192657" description="Cathepsin propeptide inhibitor domain-containing protein" evidence="1">
    <location>
        <begin position="17"/>
        <end position="120"/>
    </location>
</feature>
<evidence type="ECO:0008006" key="3">
    <source>
        <dbReference type="Google" id="ProtNLM"/>
    </source>
</evidence>
<dbReference type="AlphaFoldDB" id="A0A0G4IDI7"/>
<dbReference type="EMBL" id="CDMZ01005856">
    <property type="protein sequence ID" value="CEM55248.1"/>
    <property type="molecule type" value="Genomic_DNA"/>
</dbReference>
<feature type="signal peptide" evidence="1">
    <location>
        <begin position="1"/>
        <end position="16"/>
    </location>
</feature>
<accession>A0A0G4IDI7</accession>
<evidence type="ECO:0000256" key="1">
    <source>
        <dbReference type="SAM" id="SignalP"/>
    </source>
</evidence>
<reference evidence="2" key="1">
    <citation type="submission" date="2014-11" db="EMBL/GenBank/DDBJ databases">
        <authorList>
            <person name="Otto D Thomas"/>
            <person name="Naeem Raeece"/>
        </authorList>
    </citation>
    <scope>NUCLEOTIDE SEQUENCE</scope>
</reference>